<dbReference type="Gene3D" id="3.40.50.12780">
    <property type="entry name" value="N-terminal domain of ligase-like"/>
    <property type="match status" value="1"/>
</dbReference>
<dbReference type="InterPro" id="IPR011004">
    <property type="entry name" value="Trimer_LpxA-like_sf"/>
</dbReference>
<dbReference type="InterPro" id="IPR009081">
    <property type="entry name" value="PP-bd_ACP"/>
</dbReference>
<feature type="transmembrane region" description="Helical" evidence="9">
    <location>
        <begin position="1540"/>
        <end position="1565"/>
    </location>
</feature>
<evidence type="ECO:0000256" key="1">
    <source>
        <dbReference type="ARBA" id="ARBA00004930"/>
    </source>
</evidence>
<evidence type="ECO:0000256" key="5">
    <source>
        <dbReference type="ARBA" id="ARBA00022832"/>
    </source>
</evidence>
<dbReference type="SMART" id="SM00823">
    <property type="entry name" value="PKS_PP"/>
    <property type="match status" value="1"/>
</dbReference>
<dbReference type="GO" id="GO:0009698">
    <property type="term" value="P:phenylpropanoid metabolic process"/>
    <property type="evidence" value="ECO:0007669"/>
    <property type="project" value="UniProtKB-KW"/>
</dbReference>
<proteinExistence type="predicted"/>
<evidence type="ECO:0000256" key="3">
    <source>
        <dbReference type="ARBA" id="ARBA00022553"/>
    </source>
</evidence>
<dbReference type="GO" id="GO:0006979">
    <property type="term" value="P:response to oxidative stress"/>
    <property type="evidence" value="ECO:0007669"/>
    <property type="project" value="InterPro"/>
</dbReference>
<dbReference type="Gene3D" id="2.160.10.10">
    <property type="entry name" value="Hexapeptide repeat proteins"/>
    <property type="match status" value="1"/>
</dbReference>
<evidence type="ECO:0000256" key="2">
    <source>
        <dbReference type="ARBA" id="ARBA00022450"/>
    </source>
</evidence>
<keyword evidence="6" id="KW-0587">Phenylpropanoid metabolism</keyword>
<dbReference type="Pfam" id="PF00501">
    <property type="entry name" value="AMP-binding"/>
    <property type="match status" value="1"/>
</dbReference>
<feature type="region of interest" description="Disordered" evidence="8">
    <location>
        <begin position="1"/>
        <end position="20"/>
    </location>
</feature>
<keyword evidence="9" id="KW-1133">Transmembrane helix</keyword>
<feature type="transmembrane region" description="Helical" evidence="9">
    <location>
        <begin position="1508"/>
        <end position="1528"/>
    </location>
</feature>
<dbReference type="Gene3D" id="3.50.50.60">
    <property type="entry name" value="FAD/NAD(P)-binding domain"/>
    <property type="match status" value="1"/>
</dbReference>
<dbReference type="InterPro" id="IPR045851">
    <property type="entry name" value="AMP-bd_C_sf"/>
</dbReference>
<dbReference type="Proteomes" id="UP001161247">
    <property type="component" value="Chromosome 2"/>
</dbReference>
<dbReference type="InterPro" id="IPR036736">
    <property type="entry name" value="ACP-like_sf"/>
</dbReference>
<dbReference type="SUPFAM" id="SSF47336">
    <property type="entry name" value="ACP-like"/>
    <property type="match status" value="1"/>
</dbReference>
<keyword evidence="4" id="KW-0436">Ligase</keyword>
<feature type="region of interest" description="Disordered" evidence="8">
    <location>
        <begin position="1096"/>
        <end position="1118"/>
    </location>
</feature>
<dbReference type="SUPFAM" id="SSF51905">
    <property type="entry name" value="FAD/NAD(P)-binding domain"/>
    <property type="match status" value="1"/>
</dbReference>
<dbReference type="GO" id="GO:0031177">
    <property type="term" value="F:phosphopantetheine binding"/>
    <property type="evidence" value="ECO:0007669"/>
    <property type="project" value="InterPro"/>
</dbReference>
<sequence>MVKMQNNVDSRGGSMDEQFGKLHPRFPVETRIGIVGAGPSGVSAAYALARLGYNNVTVLEKHDSAGGMCESVDIEGRIYDLGGQVLAANSAPTIFHLAKEIGAELEDLDTDKFALIDSLGGKLSEMTLVEDYVSMISLTLKLQDEVNTTGKLGVNGVSEIASDLAPSFLSDRGLKSVPKSVSYGYTASGYGYVQDMPYAYVHEFTRTSMAGKIRRFKGGYMNFWHELSQRIPIKFCWNTEVVSIKRTPIGITVNAKDADGDIQVLEFDKIIISGAFPFQNTKTYRAPPSRTLTGPANKYLDLSLLENDLFSKVQTIDYYTTVLGIKGLDHVPKGFYYFREFMDDPATLGNPVAMQRFYSDTNIFLFWSYGNSTDITGPTVTDLAITAVRNMGGEVEKVVLQRRFKYFPHVNSEDMKKGFYEKLEHELQGHCNTYYVGGLMAFELTERNASYSIALVRKHFASDTPDFTYLKRLLPLKSGSSGLISHRQLNELPGVQFPDLPSLNSYLRYWGNHTVTQDKILYTWINERGERVSQRTFRELDDNASIIGHKILTCQNPSINPGDRVLLVYIPGLDFVDAFFGCLRAGVIPVPVIPPDPSQRGGQALLHITNIAKSCSPKAILSTFNYHVGVRAASAKNRLLSHGKCKSTIAWPNCPWLYTDVWIKKSKILAEINKTVDFSVPEPNELCFLQFTSGSTGEAKGVMITHGGLIHNVKMMRKTYKSTSKTVLVSWLPQYHDMGLIGGLFTSLLSGESAVLFSPTTFIKDPLLWLQVMSKYHATHSAGPNFAFELVVRRLESSKVQNLDLSSLIFLMVAAEPIRPGALKRFLELTEPFGLSQEIMAPGYGLAENCVFVSCAYGQEQPIFTDWQGRVCCGYLNENEKDVDIRIVDPETGKENEESDREGEIWICSLSSGVGYWGLQELSETTFRNKLDNHPEKLYLRTGDLGRVIDGKLFITGRIKDLIIIAGRNIYCSDVEKTVESSSKVLRPGCIAAVSVPVEILLSKGFLVPDASDQFGLVVIAEVRDSNSFSEEVIQQIETRVTEEHGVIVSSTVLIKPRSIPKTTSGKIKRFECAKKFIDGTLDVIDEPVKKAGSSIFSTRNSSKPQITKSPPSGNENISKKDITEFLKQLLSEQTGISVAEISTTESLVSYGVDSIGVVRAAQRLSAFLGVPVGAIDIFTATCIDDLANFAESLLFKSLHQSTSSSTEFKHKQMSSAKVVTQASISQKLAIWLAQLIGLAYVCFLLTVPAYISIRMFTFAVSLIQRTSWIGCLSSIAFAPICWVFCMASTCFSIGLLGNSFLQPNYGLYPEISVWSIGFVKWWSLYKAQEVASKVLAVHLRGTVFLNYWFMMLGAKIGTSVVLDTIDITDPYLVAIGEGAVIAEGALLKSTEVKNGTLQLSPIQIGRKSSLGPCAVIQKGSIIEDGAEVLPLQRFGPRTSDSKHASLSISQKGQVMKQSIKDPTGTMSYIQFFGIYMVGCLSTLSAVITYLIYIWLSQKNLSLQEFGFICIVGAFHWLPYTFVAYSAFFSTGHSSPISFAFMVAAGYVAHGIIFSIWTCLLSSYLRRKGVLKQKHLELWFSHRLRVACHVRFTKFITGTEAFVIYLRCLGAKIGHSCSIRAINPVLDPELITIGNGVHLGDFSRIVPGYYNQDGYTRGECEIQDNSVLGSQSLILPGSIIEKDVILGAISIAPMSAVLRSGGVYVGSQAPVMVKNIAYSLDDRIEEMDMKYKKVLGNLAANLAATTLKVNSRYFHRIGVAGKGSLKLYDNIPGLPEHKIFHPGNIYPIIIRHSNCLSSDDDARLDPRGAALRILSNETDKASPLLDLTLKTGNAFHARTIGDFATWLVCGAAAREEHVKNAPHIRDAMWGSLRRANSYAELHYYSNFSRMFRFEDGKEMYVKFKLRPFDEKIDEDSGRVEPSGILPPETGAIPRDQDDNRPLLFLAEDFLRRVNSPEKVRFILQLQIRPVPQEERISEEALDITKPWDQSEYPYVDIGEVIIDEMLSKEESECLEFNPFLRCREVDVIRATSCNQSASMDHGRSIVYEICQHLRNKKPLPEAWKIFLDQSDVKLDLSGCPMASRLRYINSSRVTLARNWYMTLWLMFVQPLLQTFLPYFLMIAAIIIPYNFIQCRINIEKIWLLPFLWLLSGILAAGLCVLTKWILVGKKHDGETEYIWSPSIFMDTAWQATRTLAGDYFLGMSSGSFLFGVLMKCLGSEVAWDQGVYVDSLEALLNPEMIKIEQHGCIEKDALLFGHIYEGEEGRVKYGKIEIEEGGFVGCRAIAMPGVTVKSGGNLAALSLAMKGETVM</sequence>
<feature type="transmembrane region" description="Helical" evidence="9">
    <location>
        <begin position="1338"/>
        <end position="1357"/>
    </location>
</feature>
<dbReference type="GO" id="GO:0016874">
    <property type="term" value="F:ligase activity"/>
    <property type="evidence" value="ECO:0007669"/>
    <property type="project" value="UniProtKB-KW"/>
</dbReference>
<dbReference type="GO" id="GO:0020037">
    <property type="term" value="F:heme binding"/>
    <property type="evidence" value="ECO:0007669"/>
    <property type="project" value="InterPro"/>
</dbReference>
<organism evidence="11 12">
    <name type="scientific">Oldenlandia corymbosa var. corymbosa</name>
    <dbReference type="NCBI Taxonomy" id="529605"/>
    <lineage>
        <taxon>Eukaryota</taxon>
        <taxon>Viridiplantae</taxon>
        <taxon>Streptophyta</taxon>
        <taxon>Embryophyta</taxon>
        <taxon>Tracheophyta</taxon>
        <taxon>Spermatophyta</taxon>
        <taxon>Magnoliopsida</taxon>
        <taxon>eudicotyledons</taxon>
        <taxon>Gunneridae</taxon>
        <taxon>Pentapetalae</taxon>
        <taxon>asterids</taxon>
        <taxon>lamiids</taxon>
        <taxon>Gentianales</taxon>
        <taxon>Rubiaceae</taxon>
        <taxon>Rubioideae</taxon>
        <taxon>Spermacoceae</taxon>
        <taxon>Hedyotis-Oldenlandia complex</taxon>
        <taxon>Oldenlandia</taxon>
    </lineage>
</organism>
<dbReference type="Gene3D" id="1.10.405.20">
    <property type="match status" value="1"/>
</dbReference>
<keyword evidence="7" id="KW-0443">Lipid metabolism</keyword>
<feature type="transmembrane region" description="Helical" evidence="9">
    <location>
        <begin position="1473"/>
        <end position="1496"/>
    </location>
</feature>
<feature type="transmembrane region" description="Helical" evidence="9">
    <location>
        <begin position="1229"/>
        <end position="1252"/>
    </location>
</feature>
<keyword evidence="12" id="KW-1185">Reference proteome</keyword>
<dbReference type="PANTHER" id="PTHR22754:SF32">
    <property type="entry name" value="DISCO-INTERACTING PROTEIN 2"/>
    <property type="match status" value="1"/>
</dbReference>
<keyword evidence="2" id="KW-0596">Phosphopantetheine</keyword>
<dbReference type="InterPro" id="IPR040097">
    <property type="entry name" value="FAAL/FAAC"/>
</dbReference>
<evidence type="ECO:0000256" key="8">
    <source>
        <dbReference type="SAM" id="MobiDB-lite"/>
    </source>
</evidence>
<dbReference type="Gene3D" id="3.30.300.30">
    <property type="match status" value="1"/>
</dbReference>
<feature type="transmembrane region" description="Helical" evidence="9">
    <location>
        <begin position="1308"/>
        <end position="1326"/>
    </location>
</feature>
<dbReference type="Gene3D" id="2.40.180.10">
    <property type="entry name" value="Catalase core domain"/>
    <property type="match status" value="1"/>
</dbReference>
<evidence type="ECO:0000256" key="4">
    <source>
        <dbReference type="ARBA" id="ARBA00022598"/>
    </source>
</evidence>
<dbReference type="Pfam" id="PF23024">
    <property type="entry name" value="AMP-dom_DIP2-like"/>
    <property type="match status" value="1"/>
</dbReference>
<dbReference type="Pfam" id="PF00550">
    <property type="entry name" value="PP-binding"/>
    <property type="match status" value="1"/>
</dbReference>
<evidence type="ECO:0000256" key="9">
    <source>
        <dbReference type="SAM" id="Phobius"/>
    </source>
</evidence>
<dbReference type="GO" id="GO:0004096">
    <property type="term" value="F:catalase activity"/>
    <property type="evidence" value="ECO:0007669"/>
    <property type="project" value="InterPro"/>
</dbReference>
<dbReference type="PROSITE" id="PS00012">
    <property type="entry name" value="PHOSPHOPANTETHEINE"/>
    <property type="match status" value="1"/>
</dbReference>
<dbReference type="PROSITE" id="PS50075">
    <property type="entry name" value="CARRIER"/>
    <property type="match status" value="1"/>
</dbReference>
<dbReference type="InterPro" id="IPR020845">
    <property type="entry name" value="AMP-binding_CS"/>
</dbReference>
<evidence type="ECO:0000313" key="11">
    <source>
        <dbReference type="EMBL" id="CAI9096365.1"/>
    </source>
</evidence>
<dbReference type="PROSITE" id="PS00455">
    <property type="entry name" value="AMP_BINDING"/>
    <property type="match status" value="1"/>
</dbReference>
<dbReference type="CDD" id="cd05931">
    <property type="entry name" value="FAAL"/>
    <property type="match status" value="1"/>
</dbReference>
<evidence type="ECO:0000313" key="12">
    <source>
        <dbReference type="Proteomes" id="UP001161247"/>
    </source>
</evidence>
<dbReference type="InterPro" id="IPR020806">
    <property type="entry name" value="PKS_PP-bd"/>
</dbReference>
<evidence type="ECO:0000256" key="7">
    <source>
        <dbReference type="ARBA" id="ARBA00023098"/>
    </source>
</evidence>
<dbReference type="InterPro" id="IPR020835">
    <property type="entry name" value="Catalase_sf"/>
</dbReference>
<keyword evidence="9" id="KW-0472">Membrane</keyword>
<feature type="transmembrane region" description="Helical" evidence="9">
    <location>
        <begin position="2102"/>
        <end position="2129"/>
    </location>
</feature>
<dbReference type="Pfam" id="PF13450">
    <property type="entry name" value="NAD_binding_8"/>
    <property type="match status" value="1"/>
</dbReference>
<evidence type="ECO:0000256" key="6">
    <source>
        <dbReference type="ARBA" id="ARBA00023051"/>
    </source>
</evidence>
<dbReference type="Gene3D" id="3.30.70.1990">
    <property type="match status" value="1"/>
</dbReference>
<dbReference type="EMBL" id="OX459119">
    <property type="protein sequence ID" value="CAI9096365.1"/>
    <property type="molecule type" value="Genomic_DNA"/>
</dbReference>
<dbReference type="InterPro" id="IPR042099">
    <property type="entry name" value="ANL_N_sf"/>
</dbReference>
<dbReference type="PROSITE" id="PS51402">
    <property type="entry name" value="CATALASE_3"/>
    <property type="match status" value="1"/>
</dbReference>
<dbReference type="InterPro" id="IPR000873">
    <property type="entry name" value="AMP-dep_synth/lig_dom"/>
</dbReference>
<dbReference type="PRINTS" id="PR00419">
    <property type="entry name" value="ADXRDTASE"/>
</dbReference>
<dbReference type="Gene3D" id="1.10.1200.10">
    <property type="entry name" value="ACP-like"/>
    <property type="match status" value="1"/>
</dbReference>
<dbReference type="SUPFAM" id="SSF56634">
    <property type="entry name" value="Heme-dependent catalase-like"/>
    <property type="match status" value="1"/>
</dbReference>
<feature type="transmembrane region" description="Helical" evidence="9">
    <location>
        <begin position="1273"/>
        <end position="1296"/>
    </location>
</feature>
<dbReference type="SUPFAM" id="SSF56801">
    <property type="entry name" value="Acetyl-CoA synthetase-like"/>
    <property type="match status" value="1"/>
</dbReference>
<feature type="transmembrane region" description="Helical" evidence="9">
    <location>
        <begin position="2141"/>
        <end position="2161"/>
    </location>
</feature>
<dbReference type="InterPro" id="IPR018028">
    <property type="entry name" value="Catalase"/>
</dbReference>
<dbReference type="GO" id="GO:0006631">
    <property type="term" value="P:fatty acid metabolic process"/>
    <property type="evidence" value="ECO:0007669"/>
    <property type="project" value="UniProtKB-KW"/>
</dbReference>
<name>A0AAV1CLV3_OLDCO</name>
<comment type="pathway">
    <text evidence="1">Phytoalexin biosynthesis; 3,4',5-trihydroxystilbene biosynthesis; 3,4',5-trihydroxystilbene from trans-4-coumarate: step 1/2.</text>
</comment>
<dbReference type="PANTHER" id="PTHR22754">
    <property type="entry name" value="DISCO-INTERACTING PROTEIN 2 DIP2 -RELATED"/>
    <property type="match status" value="1"/>
</dbReference>
<dbReference type="SUPFAM" id="SSF51161">
    <property type="entry name" value="Trimeric LpxA-like enzymes"/>
    <property type="match status" value="3"/>
</dbReference>
<reference evidence="11" key="1">
    <citation type="submission" date="2023-03" db="EMBL/GenBank/DDBJ databases">
        <authorList>
            <person name="Julca I."/>
        </authorList>
    </citation>
    <scope>NUCLEOTIDE SEQUENCE</scope>
</reference>
<dbReference type="InterPro" id="IPR036188">
    <property type="entry name" value="FAD/NAD-bd_sf"/>
</dbReference>
<keyword evidence="5" id="KW-0276">Fatty acid metabolism</keyword>
<gene>
    <name evidence="11" type="ORF">OLC1_LOCUS7139</name>
</gene>
<keyword evidence="3" id="KW-0597">Phosphoprotein</keyword>
<feature type="domain" description="Carrier" evidence="10">
    <location>
        <begin position="1121"/>
        <end position="1195"/>
    </location>
</feature>
<evidence type="ECO:0000259" key="10">
    <source>
        <dbReference type="PROSITE" id="PS50075"/>
    </source>
</evidence>
<dbReference type="InterPro" id="IPR006162">
    <property type="entry name" value="Ppantetheine_attach_site"/>
</dbReference>
<dbReference type="GO" id="GO:0008610">
    <property type="term" value="P:lipid biosynthetic process"/>
    <property type="evidence" value="ECO:0007669"/>
    <property type="project" value="InterPro"/>
</dbReference>
<dbReference type="InterPro" id="IPR025110">
    <property type="entry name" value="AMP-bd_C"/>
</dbReference>
<protein>
    <submittedName>
        <fullName evidence="11">OLC1v1032491C1</fullName>
    </submittedName>
</protein>
<keyword evidence="9" id="KW-0812">Transmembrane</keyword>
<accession>A0AAV1CLV3</accession>
<feature type="compositionally biased region" description="Polar residues" evidence="8">
    <location>
        <begin position="1096"/>
        <end position="1117"/>
    </location>
</feature>